<gene>
    <name evidence="2" type="ORF">DWQ67_08485</name>
</gene>
<dbReference type="PANTHER" id="PTHR14136:SF17">
    <property type="entry name" value="BTB_POZ DOMAIN-CONTAINING PROTEIN KCTD9"/>
    <property type="match status" value="1"/>
</dbReference>
<feature type="region of interest" description="Disordered" evidence="1">
    <location>
        <begin position="27"/>
        <end position="47"/>
    </location>
</feature>
<organism evidence="2 3">
    <name type="scientific">Galactobacter caseinivorans</name>
    <dbReference type="NCBI Taxonomy" id="2676123"/>
    <lineage>
        <taxon>Bacteria</taxon>
        <taxon>Bacillati</taxon>
        <taxon>Actinomycetota</taxon>
        <taxon>Actinomycetes</taxon>
        <taxon>Micrococcales</taxon>
        <taxon>Micrococcaceae</taxon>
        <taxon>Galactobacter</taxon>
    </lineage>
</organism>
<accession>A0A496PJ63</accession>
<name>A0A496PJ63_9MICC</name>
<dbReference type="InterPro" id="IPR001646">
    <property type="entry name" value="5peptide_repeat"/>
</dbReference>
<comment type="caution">
    <text evidence="2">The sequence shown here is derived from an EMBL/GenBank/DDBJ whole genome shotgun (WGS) entry which is preliminary data.</text>
</comment>
<evidence type="ECO:0000313" key="3">
    <source>
        <dbReference type="Proteomes" id="UP000273119"/>
    </source>
</evidence>
<protein>
    <submittedName>
        <fullName evidence="2">Pentapeptide repeat-containing protein</fullName>
    </submittedName>
</protein>
<dbReference type="Pfam" id="PF00805">
    <property type="entry name" value="Pentapeptide"/>
    <property type="match status" value="1"/>
</dbReference>
<dbReference type="EMBL" id="QQXL01000004">
    <property type="protein sequence ID" value="RKW70499.1"/>
    <property type="molecule type" value="Genomic_DNA"/>
</dbReference>
<dbReference type="Gene3D" id="2.160.20.80">
    <property type="entry name" value="E3 ubiquitin-protein ligase SopA"/>
    <property type="match status" value="1"/>
</dbReference>
<evidence type="ECO:0000256" key="1">
    <source>
        <dbReference type="SAM" id="MobiDB-lite"/>
    </source>
</evidence>
<reference evidence="2 3" key="1">
    <citation type="submission" date="2018-07" db="EMBL/GenBank/DDBJ databases">
        <title>Arthrobacter sp. nov., isolated from raw cow's milk with high bacterial count.</title>
        <authorList>
            <person name="Hahne J."/>
            <person name="Isele D."/>
            <person name="Lipski A."/>
        </authorList>
    </citation>
    <scope>NUCLEOTIDE SEQUENCE [LARGE SCALE GENOMIC DNA]</scope>
    <source>
        <strain evidence="2 3">JZ R-183</strain>
    </source>
</reference>
<sequence length="250" mass="26739">MHHAKRDGPQARPASPCLARTVLTRTMSASRSVQPATPRVPLAEPSSSHHVLGWDEMGLGGEFDGARLEGASGATDLSDVTFRDCVVARADLSGADLTRSRWEGSLLEGVFADELRAGKSSWRNVMLRQSRMGVLDLVDAKVQAVRIGGAKLGRVDLRRAIVTDLLIEDAVIEELDLDEAKATRISFSEVHIGRLSLHGSVLKDVDLRGARLAGVGPVMGLRGAIITDWQLQELAPALAADLGLRVLGEG</sequence>
<dbReference type="PANTHER" id="PTHR14136">
    <property type="entry name" value="BTB_POZ DOMAIN-CONTAINING PROTEIN KCTD9"/>
    <property type="match status" value="1"/>
</dbReference>
<evidence type="ECO:0000313" key="2">
    <source>
        <dbReference type="EMBL" id="RKW70499.1"/>
    </source>
</evidence>
<dbReference type="AlphaFoldDB" id="A0A496PJ63"/>
<proteinExistence type="predicted"/>
<dbReference type="SUPFAM" id="SSF141571">
    <property type="entry name" value="Pentapeptide repeat-like"/>
    <property type="match status" value="1"/>
</dbReference>
<dbReference type="Proteomes" id="UP000273119">
    <property type="component" value="Unassembled WGS sequence"/>
</dbReference>
<dbReference type="InterPro" id="IPR051082">
    <property type="entry name" value="Pentapeptide-BTB/POZ_domain"/>
</dbReference>
<keyword evidence="3" id="KW-1185">Reference proteome</keyword>